<evidence type="ECO:0000313" key="3">
    <source>
        <dbReference type="Proteomes" id="UP000546970"/>
    </source>
</evidence>
<feature type="region of interest" description="Disordered" evidence="1">
    <location>
        <begin position="82"/>
        <end position="109"/>
    </location>
</feature>
<comment type="caution">
    <text evidence="2">The sequence shown here is derived from an EMBL/GenBank/DDBJ whole genome shotgun (WGS) entry which is preliminary data.</text>
</comment>
<sequence length="109" mass="11598">MNQQERNGLEDVKDKALADMRAENGGALKPNDVNLAELARRAGITRSRARTIKAHGFKVLPHGRTGFKAATTLLAPCVADSRARWPGSSRSSAADNPVVGGKAARHALE</sequence>
<name>A0A7X9UBJ3_9ACTN</name>
<organism evidence="2 3">
    <name type="scientific">Collinsella acetigenes</name>
    <dbReference type="NCBI Taxonomy" id="2713419"/>
    <lineage>
        <taxon>Bacteria</taxon>
        <taxon>Bacillati</taxon>
        <taxon>Actinomycetota</taxon>
        <taxon>Coriobacteriia</taxon>
        <taxon>Coriobacteriales</taxon>
        <taxon>Coriobacteriaceae</taxon>
        <taxon>Collinsella</taxon>
    </lineage>
</organism>
<dbReference type="Proteomes" id="UP000546970">
    <property type="component" value="Unassembled WGS sequence"/>
</dbReference>
<dbReference type="EMBL" id="JABBCP010000002">
    <property type="protein sequence ID" value="NMF55469.1"/>
    <property type="molecule type" value="Genomic_DNA"/>
</dbReference>
<proteinExistence type="predicted"/>
<dbReference type="RefSeq" id="WP_169277145.1">
    <property type="nucleotide sequence ID" value="NZ_JABBCP010000002.1"/>
</dbReference>
<evidence type="ECO:0000313" key="2">
    <source>
        <dbReference type="EMBL" id="NMF55469.1"/>
    </source>
</evidence>
<evidence type="ECO:0000256" key="1">
    <source>
        <dbReference type="SAM" id="MobiDB-lite"/>
    </source>
</evidence>
<reference evidence="2 3" key="1">
    <citation type="submission" date="2020-04" db="EMBL/GenBank/DDBJ databases">
        <title>Collinsella sp. KGMB02528 nov., an anaerobic actinobacterium isolated from human feces.</title>
        <authorList>
            <person name="Han K.-I."/>
            <person name="Eom M.K."/>
            <person name="Kim J.-S."/>
            <person name="Lee K.C."/>
            <person name="Suh M.K."/>
            <person name="Park S.-H."/>
            <person name="Lee J.H."/>
            <person name="Kang S.W."/>
            <person name="Park J.-E."/>
            <person name="Oh B.S."/>
            <person name="Yu S.Y."/>
            <person name="Choi S.-H."/>
            <person name="Lee D.H."/>
            <person name="Yoon H."/>
            <person name="Kim B.-Y."/>
            <person name="Lee J.H."/>
            <person name="Lee J.-S."/>
        </authorList>
    </citation>
    <scope>NUCLEOTIDE SEQUENCE [LARGE SCALE GENOMIC DNA]</scope>
    <source>
        <strain evidence="2 3">KGMB02528</strain>
    </source>
</reference>
<gene>
    <name evidence="2" type="ORF">HF320_03865</name>
</gene>
<accession>A0A7X9UBJ3</accession>
<keyword evidence="3" id="KW-1185">Reference proteome</keyword>
<dbReference type="AlphaFoldDB" id="A0A7X9UBJ3"/>
<protein>
    <submittedName>
        <fullName evidence="2">Uncharacterized protein</fullName>
    </submittedName>
</protein>